<dbReference type="OrthoDB" id="9795390at2"/>
<comment type="caution">
    <text evidence="15">The sequence shown here is derived from an EMBL/GenBank/DDBJ whole genome shotgun (WGS) entry which is preliminary data.</text>
</comment>
<gene>
    <name evidence="15" type="ORF">BCM14_1806</name>
</gene>
<dbReference type="InterPro" id="IPR050154">
    <property type="entry name" value="UbiB_kinase"/>
</dbReference>
<dbReference type="NCBIfam" id="TIGR01982">
    <property type="entry name" value="UbiB"/>
    <property type="match status" value="1"/>
</dbReference>
<dbReference type="InterPro" id="IPR011009">
    <property type="entry name" value="Kinase-like_dom_sf"/>
</dbReference>
<dbReference type="SUPFAM" id="SSF56112">
    <property type="entry name" value="Protein kinase-like (PK-like)"/>
    <property type="match status" value="1"/>
</dbReference>
<evidence type="ECO:0000256" key="4">
    <source>
        <dbReference type="ARBA" id="ARBA00022519"/>
    </source>
</evidence>
<dbReference type="GO" id="GO:0005524">
    <property type="term" value="F:ATP binding"/>
    <property type="evidence" value="ECO:0007669"/>
    <property type="project" value="UniProtKB-KW"/>
</dbReference>
<evidence type="ECO:0000313" key="16">
    <source>
        <dbReference type="Proteomes" id="UP000238308"/>
    </source>
</evidence>
<reference evidence="15 16" key="1">
    <citation type="submission" date="2018-03" db="EMBL/GenBank/DDBJ databases">
        <title>Genomic Encyclopedia of Type Strains, Phase III (KMG-III): the genomes of soil and plant-associated and newly described type strains.</title>
        <authorList>
            <person name="Whitman W."/>
        </authorList>
    </citation>
    <scope>NUCLEOTIDE SEQUENCE [LARGE SCALE GENOMIC DNA]</scope>
    <source>
        <strain evidence="15 16">MWH-P2sevCIIIb</strain>
    </source>
</reference>
<dbReference type="Proteomes" id="UP000238308">
    <property type="component" value="Unassembled WGS sequence"/>
</dbReference>
<evidence type="ECO:0000256" key="13">
    <source>
        <dbReference type="SAM" id="Phobius"/>
    </source>
</evidence>
<evidence type="ECO:0000313" key="15">
    <source>
        <dbReference type="EMBL" id="PRY98089.1"/>
    </source>
</evidence>
<keyword evidence="3" id="KW-1003">Cell membrane</keyword>
<evidence type="ECO:0000256" key="8">
    <source>
        <dbReference type="ARBA" id="ARBA00022741"/>
    </source>
</evidence>
<evidence type="ECO:0000259" key="14">
    <source>
        <dbReference type="Pfam" id="PF03109"/>
    </source>
</evidence>
<evidence type="ECO:0000256" key="3">
    <source>
        <dbReference type="ARBA" id="ARBA00022475"/>
    </source>
</evidence>
<keyword evidence="16" id="KW-1185">Reference proteome</keyword>
<dbReference type="GO" id="GO:0006744">
    <property type="term" value="P:ubiquinone biosynthetic process"/>
    <property type="evidence" value="ECO:0007669"/>
    <property type="project" value="UniProtKB-UniPathway"/>
</dbReference>
<dbReference type="CDD" id="cd13972">
    <property type="entry name" value="UbiB"/>
    <property type="match status" value="1"/>
</dbReference>
<evidence type="ECO:0000256" key="2">
    <source>
        <dbReference type="ARBA" id="ARBA00009670"/>
    </source>
</evidence>
<evidence type="ECO:0000256" key="10">
    <source>
        <dbReference type="ARBA" id="ARBA00022840"/>
    </source>
</evidence>
<evidence type="ECO:0000256" key="7">
    <source>
        <dbReference type="ARBA" id="ARBA00022692"/>
    </source>
</evidence>
<dbReference type="PANTHER" id="PTHR10566:SF113">
    <property type="entry name" value="PROTEIN ACTIVITY OF BC1 COMPLEX KINASE 7, CHLOROPLASTIC"/>
    <property type="match status" value="1"/>
</dbReference>
<comment type="similarity">
    <text evidence="2">Belongs to the protein kinase superfamily. ADCK protein kinase family.</text>
</comment>
<dbReference type="EMBL" id="PVTV01000013">
    <property type="protein sequence ID" value="PRY98089.1"/>
    <property type="molecule type" value="Genomic_DNA"/>
</dbReference>
<evidence type="ECO:0000256" key="9">
    <source>
        <dbReference type="ARBA" id="ARBA00022777"/>
    </source>
</evidence>
<evidence type="ECO:0000256" key="5">
    <source>
        <dbReference type="ARBA" id="ARBA00022679"/>
    </source>
</evidence>
<dbReference type="Pfam" id="PF03109">
    <property type="entry name" value="ABC1"/>
    <property type="match status" value="1"/>
</dbReference>
<keyword evidence="6" id="KW-0831">Ubiquinone biosynthesis</keyword>
<accession>A0A2T0XGK3</accession>
<organism evidence="15 16">
    <name type="scientific">Jezberella montanilacus</name>
    <dbReference type="NCBI Taxonomy" id="323426"/>
    <lineage>
        <taxon>Bacteria</taxon>
        <taxon>Pseudomonadati</taxon>
        <taxon>Pseudomonadota</taxon>
        <taxon>Betaproteobacteria</taxon>
        <taxon>Burkholderiales</taxon>
        <taxon>Alcaligenaceae</taxon>
        <taxon>Jezberella</taxon>
    </lineage>
</organism>
<dbReference type="AlphaFoldDB" id="A0A2T0XGK3"/>
<keyword evidence="8" id="KW-0547">Nucleotide-binding</keyword>
<keyword evidence="10" id="KW-0067">ATP-binding</keyword>
<comment type="pathway">
    <text evidence="1">Cofactor biosynthesis; ubiquinone biosynthesis [regulation].</text>
</comment>
<dbReference type="PANTHER" id="PTHR10566">
    <property type="entry name" value="CHAPERONE-ACTIVITY OF BC1 COMPLEX CABC1 -RELATED"/>
    <property type="match status" value="1"/>
</dbReference>
<protein>
    <submittedName>
        <fullName evidence="15">2-octaprenylphenol hydroxylase</fullName>
    </submittedName>
</protein>
<evidence type="ECO:0000256" key="1">
    <source>
        <dbReference type="ARBA" id="ARBA00005020"/>
    </source>
</evidence>
<keyword evidence="7 13" id="KW-0812">Transmembrane</keyword>
<dbReference type="GO" id="GO:0016301">
    <property type="term" value="F:kinase activity"/>
    <property type="evidence" value="ECO:0007669"/>
    <property type="project" value="UniProtKB-KW"/>
</dbReference>
<proteinExistence type="inferred from homology"/>
<dbReference type="UniPathway" id="UPA00232"/>
<feature type="transmembrane region" description="Helical" evidence="13">
    <location>
        <begin position="496"/>
        <end position="516"/>
    </location>
</feature>
<dbReference type="InterPro" id="IPR045308">
    <property type="entry name" value="UbiB_bact"/>
</dbReference>
<keyword evidence="12 13" id="KW-0472">Membrane</keyword>
<evidence type="ECO:0000256" key="12">
    <source>
        <dbReference type="ARBA" id="ARBA00023136"/>
    </source>
</evidence>
<evidence type="ECO:0000256" key="6">
    <source>
        <dbReference type="ARBA" id="ARBA00022688"/>
    </source>
</evidence>
<dbReference type="RefSeq" id="WP_106227645.1">
    <property type="nucleotide sequence ID" value="NZ_PVTV01000013.1"/>
</dbReference>
<keyword evidence="11 13" id="KW-1133">Transmembrane helix</keyword>
<keyword evidence="5" id="KW-0808">Transferase</keyword>
<keyword evidence="4" id="KW-0997">Cell inner membrane</keyword>
<keyword evidence="9" id="KW-0418">Kinase</keyword>
<evidence type="ECO:0000256" key="11">
    <source>
        <dbReference type="ARBA" id="ARBA00022989"/>
    </source>
</evidence>
<name>A0A2T0XGK3_9BURK</name>
<feature type="domain" description="ABC1 atypical kinase-like" evidence="14">
    <location>
        <begin position="89"/>
        <end position="341"/>
    </location>
</feature>
<dbReference type="InterPro" id="IPR004147">
    <property type="entry name" value="ABC1_dom"/>
</dbReference>
<sequence length="520" mass="59872">MMSWTRLLRIILIAYRYRLDDLVLSGISHPFAAVLLKLLRFGKRPKMPRGMRLRLALQSLGPVFVKFGQVLSTRRDLIPPDIADELALLQDQVEPFPSDQAAAVIELALGASPHQLFAHFEKDPIASASVAQVHFATLHDGRQVAVKVLRPGMREVIEQDLSLMRALANLVERLLVDGKRLKPREVVGEFDKHLHDELDLLREASNCSQLRRNFAPGTEKGDILWVPEVFWDYCATTVFTMERMYGLPISQVDRLREAGVDIAKLAQTGVEIFFTQVFSDGFFHADMHPGNIFVSNRPETLGRYIALDFGIVGSLSEFDKNYLAQNFLAFFQRDYRRVARLHIESGWVPENTREEELEAAVRAVCEPYFDRPLAEISLGQVLLRLFQMSRRFHVQIQPQLVLLQKTLLNVEGLGRELDPQLDLWMTAKPYLERWMHERMGFKGFRNKMAKEATQWAQLTPEFPRLLHQRLSQRDVSADILHELRLNRQARERGNKLLLALGFLILTGFVSAVWWYFYGQI</sequence>
<dbReference type="NCBIfam" id="NF003404">
    <property type="entry name" value="PRK04750.1"/>
    <property type="match status" value="1"/>
</dbReference>
<dbReference type="InterPro" id="IPR010232">
    <property type="entry name" value="UbiB"/>
</dbReference>